<evidence type="ECO:0000313" key="2">
    <source>
        <dbReference type="Proteomes" id="UP001234178"/>
    </source>
</evidence>
<reference evidence="1 2" key="1">
    <citation type="journal article" date="2023" name="Nucleic Acids Res.">
        <title>The hologenome of Daphnia magna reveals possible DNA methylation and microbiome-mediated evolution of the host genome.</title>
        <authorList>
            <person name="Chaturvedi A."/>
            <person name="Li X."/>
            <person name="Dhandapani V."/>
            <person name="Marshall H."/>
            <person name="Kissane S."/>
            <person name="Cuenca-Cambronero M."/>
            <person name="Asole G."/>
            <person name="Calvet F."/>
            <person name="Ruiz-Romero M."/>
            <person name="Marangio P."/>
            <person name="Guigo R."/>
            <person name="Rago D."/>
            <person name="Mirbahai L."/>
            <person name="Eastwood N."/>
            <person name="Colbourne J.K."/>
            <person name="Zhou J."/>
            <person name="Mallon E."/>
            <person name="Orsini L."/>
        </authorList>
    </citation>
    <scope>NUCLEOTIDE SEQUENCE [LARGE SCALE GENOMIC DNA]</scope>
    <source>
        <strain evidence="1">LRV0_1</strain>
    </source>
</reference>
<gene>
    <name evidence="1" type="ORF">OUZ56_016528</name>
</gene>
<proteinExistence type="predicted"/>
<sequence length="96" mass="10197">MCGVTRATRALADFDCGYRAALARSCRKAGSATQAWSFSSDSGVPLQLVEEAENEPVAGREVAGKLQEHVAAVAVWYGARLPQSGTQEEQKREGGV</sequence>
<organism evidence="1 2">
    <name type="scientific">Daphnia magna</name>
    <dbReference type="NCBI Taxonomy" id="35525"/>
    <lineage>
        <taxon>Eukaryota</taxon>
        <taxon>Metazoa</taxon>
        <taxon>Ecdysozoa</taxon>
        <taxon>Arthropoda</taxon>
        <taxon>Crustacea</taxon>
        <taxon>Branchiopoda</taxon>
        <taxon>Diplostraca</taxon>
        <taxon>Cladocera</taxon>
        <taxon>Anomopoda</taxon>
        <taxon>Daphniidae</taxon>
        <taxon>Daphnia</taxon>
    </lineage>
</organism>
<dbReference type="EMBL" id="JAOYFB010000038">
    <property type="protein sequence ID" value="KAK4027481.1"/>
    <property type="molecule type" value="Genomic_DNA"/>
</dbReference>
<name>A0ABR0AQU3_9CRUS</name>
<comment type="caution">
    <text evidence="1">The sequence shown here is derived from an EMBL/GenBank/DDBJ whole genome shotgun (WGS) entry which is preliminary data.</text>
</comment>
<dbReference type="Proteomes" id="UP001234178">
    <property type="component" value="Unassembled WGS sequence"/>
</dbReference>
<evidence type="ECO:0000313" key="1">
    <source>
        <dbReference type="EMBL" id="KAK4027481.1"/>
    </source>
</evidence>
<protein>
    <submittedName>
        <fullName evidence="1">Uncharacterized protein</fullName>
    </submittedName>
</protein>
<keyword evidence="2" id="KW-1185">Reference proteome</keyword>
<accession>A0ABR0AQU3</accession>